<dbReference type="PANTHER" id="PTHR12197:SF251">
    <property type="entry name" value="EG:BACR7C10.4 PROTEIN"/>
    <property type="match status" value="1"/>
</dbReference>
<dbReference type="EMBL" id="JAFCMP010000020">
    <property type="protein sequence ID" value="KAG5191417.1"/>
    <property type="molecule type" value="Genomic_DNA"/>
</dbReference>
<dbReference type="PANTHER" id="PTHR12197">
    <property type="entry name" value="HISTONE-LYSINE N-METHYLTRANSFERASE SMYD"/>
    <property type="match status" value="1"/>
</dbReference>
<evidence type="ECO:0000256" key="1">
    <source>
        <dbReference type="SAM" id="MobiDB-lite"/>
    </source>
</evidence>
<evidence type="ECO:0000313" key="3">
    <source>
        <dbReference type="EMBL" id="KAG5191417.1"/>
    </source>
</evidence>
<dbReference type="Proteomes" id="UP000664859">
    <property type="component" value="Unassembled WGS sequence"/>
</dbReference>
<dbReference type="Gene3D" id="2.170.270.10">
    <property type="entry name" value="SET domain"/>
    <property type="match status" value="1"/>
</dbReference>
<dbReference type="InterPro" id="IPR046341">
    <property type="entry name" value="SET_dom_sf"/>
</dbReference>
<gene>
    <name evidence="3" type="ORF">JKP88DRAFT_352348</name>
</gene>
<feature type="region of interest" description="Disordered" evidence="1">
    <location>
        <begin position="450"/>
        <end position="477"/>
    </location>
</feature>
<dbReference type="Gene3D" id="1.25.40.10">
    <property type="entry name" value="Tetratricopeptide repeat domain"/>
    <property type="match status" value="1"/>
</dbReference>
<dbReference type="CDD" id="cd20071">
    <property type="entry name" value="SET_SMYD"/>
    <property type="match status" value="1"/>
</dbReference>
<protein>
    <recommendedName>
        <fullName evidence="2">SET domain-containing protein</fullName>
    </recommendedName>
</protein>
<dbReference type="AlphaFoldDB" id="A0A835ZBM4"/>
<dbReference type="InterPro" id="IPR050869">
    <property type="entry name" value="H3K4_H4K5_MeTrfase"/>
</dbReference>
<proteinExistence type="predicted"/>
<evidence type="ECO:0000259" key="2">
    <source>
        <dbReference type="Pfam" id="PF00856"/>
    </source>
</evidence>
<name>A0A835ZBM4_9STRA</name>
<keyword evidence="4" id="KW-1185">Reference proteome</keyword>
<dbReference type="GO" id="GO:0005634">
    <property type="term" value="C:nucleus"/>
    <property type="evidence" value="ECO:0007669"/>
    <property type="project" value="TreeGrafter"/>
</dbReference>
<feature type="domain" description="SET" evidence="2">
    <location>
        <begin position="170"/>
        <end position="209"/>
    </location>
</feature>
<organism evidence="3 4">
    <name type="scientific">Tribonema minus</name>
    <dbReference type="NCBI Taxonomy" id="303371"/>
    <lineage>
        <taxon>Eukaryota</taxon>
        <taxon>Sar</taxon>
        <taxon>Stramenopiles</taxon>
        <taxon>Ochrophyta</taxon>
        <taxon>PX clade</taxon>
        <taxon>Xanthophyceae</taxon>
        <taxon>Tribonematales</taxon>
        <taxon>Tribonemataceae</taxon>
        <taxon>Tribonema</taxon>
    </lineage>
</organism>
<feature type="compositionally biased region" description="Polar residues" evidence="1">
    <location>
        <begin position="450"/>
        <end position="463"/>
    </location>
</feature>
<dbReference type="SUPFAM" id="SSF82199">
    <property type="entry name" value="SET domain"/>
    <property type="match status" value="1"/>
</dbReference>
<dbReference type="OrthoDB" id="265717at2759"/>
<comment type="caution">
    <text evidence="3">The sequence shown here is derived from an EMBL/GenBank/DDBJ whole genome shotgun (WGS) entry which is preliminary data.</text>
</comment>
<sequence>MAALGCTPEDIGKSLLEVCKGCALRYLFPRIRQSLQLQIRGALDEACDDAADIPGFTTLDRARCFARCLLLLRGGGAAVLAPLRHLTCANLRRCEAAVAAARANRVFPPTLFSGNAQSPAMAAARANRLFPPRLFSGNAQSLAAARVLAALNTNSHELAEVEGSGLFLLACTMEHDCAPNCSFTTHADALWLTCVRDVRAGEHLSIDYGNNFYMPTASRQEDLWATYEFHCECQACTALPDIARCFRCPACGDAGRVHPPPPPSRDAAAQQRSPWQCAACAHACSPAETATLERAEAELQAALGAAMAAQSDGIGIEEETEDGDVVVPVEVVEAALARAPLVRPHHSLAFWCYEGAARAFAGDADACRGGAAEAALLRVLACVDAVLPRRHHERVVYWDMLAQTRVVAGNIEGAKRAYETAYEESKWVSGADTPPTLAILDLARNTPTSAQEMAQRYARSQQSHGGGGAEEEMDDTG</sequence>
<accession>A0A835ZBM4</accession>
<dbReference type="Pfam" id="PF00856">
    <property type="entry name" value="SET"/>
    <property type="match status" value="1"/>
</dbReference>
<reference evidence="3" key="1">
    <citation type="submission" date="2021-02" db="EMBL/GenBank/DDBJ databases">
        <title>First Annotated Genome of the Yellow-green Alga Tribonema minus.</title>
        <authorList>
            <person name="Mahan K.M."/>
        </authorList>
    </citation>
    <scope>NUCLEOTIDE SEQUENCE</scope>
    <source>
        <strain evidence="3">UTEX B ZZ1240</strain>
    </source>
</reference>
<dbReference type="InterPro" id="IPR011990">
    <property type="entry name" value="TPR-like_helical_dom_sf"/>
</dbReference>
<dbReference type="InterPro" id="IPR001214">
    <property type="entry name" value="SET_dom"/>
</dbReference>
<evidence type="ECO:0000313" key="4">
    <source>
        <dbReference type="Proteomes" id="UP000664859"/>
    </source>
</evidence>